<accession>A0ABP4GPH3</accession>
<dbReference type="SUPFAM" id="SSF55248">
    <property type="entry name" value="PCD-like"/>
    <property type="match status" value="1"/>
</dbReference>
<dbReference type="InterPro" id="IPR001533">
    <property type="entry name" value="Pterin_deHydtase"/>
</dbReference>
<dbReference type="InterPro" id="IPR036428">
    <property type="entry name" value="PCD_sf"/>
</dbReference>
<keyword evidence="5" id="KW-0456">Lyase</keyword>
<dbReference type="Gene3D" id="3.10.180.10">
    <property type="entry name" value="2,3-Dihydroxybiphenyl 1,2-Dioxygenase, domain 1"/>
    <property type="match status" value="1"/>
</dbReference>
<keyword evidence="8" id="KW-1185">Reference proteome</keyword>
<evidence type="ECO:0000256" key="4">
    <source>
        <dbReference type="ARBA" id="ARBA00021735"/>
    </source>
</evidence>
<protein>
    <recommendedName>
        <fullName evidence="4">Putative pterin-4-alpha-carbinolamine dehydratase</fullName>
        <ecNumber evidence="3">4.2.1.96</ecNumber>
    </recommendedName>
</protein>
<dbReference type="InterPro" id="IPR029068">
    <property type="entry name" value="Glyas_Bleomycin-R_OHBP_Dase"/>
</dbReference>
<evidence type="ECO:0000256" key="1">
    <source>
        <dbReference type="ARBA" id="ARBA00001554"/>
    </source>
</evidence>
<comment type="catalytic activity">
    <reaction evidence="1">
        <text>(4aS,6R)-4a-hydroxy-L-erythro-5,6,7,8-tetrahydrobiopterin = (6R)-L-erythro-6,7-dihydrobiopterin + H2O</text>
        <dbReference type="Rhea" id="RHEA:11920"/>
        <dbReference type="ChEBI" id="CHEBI:15377"/>
        <dbReference type="ChEBI" id="CHEBI:15642"/>
        <dbReference type="ChEBI" id="CHEBI:43120"/>
        <dbReference type="EC" id="4.2.1.96"/>
    </reaction>
</comment>
<organism evidence="7 8">
    <name type="scientific">Kitasatospora nipponensis</name>
    <dbReference type="NCBI Taxonomy" id="258049"/>
    <lineage>
        <taxon>Bacteria</taxon>
        <taxon>Bacillati</taxon>
        <taxon>Actinomycetota</taxon>
        <taxon>Actinomycetes</taxon>
        <taxon>Kitasatosporales</taxon>
        <taxon>Streptomycetaceae</taxon>
        <taxon>Kitasatospora</taxon>
    </lineage>
</organism>
<proteinExistence type="inferred from homology"/>
<dbReference type="PANTHER" id="PTHR35908">
    <property type="entry name" value="HYPOTHETICAL FUSION PROTEIN"/>
    <property type="match status" value="1"/>
</dbReference>
<dbReference type="Pfam" id="PF01329">
    <property type="entry name" value="Pterin_4a"/>
    <property type="match status" value="1"/>
</dbReference>
<evidence type="ECO:0000313" key="7">
    <source>
        <dbReference type="EMBL" id="GAA1233031.1"/>
    </source>
</evidence>
<name>A0ABP4GPH3_9ACTN</name>
<reference evidence="8" key="1">
    <citation type="journal article" date="2019" name="Int. J. Syst. Evol. Microbiol.">
        <title>The Global Catalogue of Microorganisms (GCM) 10K type strain sequencing project: providing services to taxonomists for standard genome sequencing and annotation.</title>
        <authorList>
            <consortium name="The Broad Institute Genomics Platform"/>
            <consortium name="The Broad Institute Genome Sequencing Center for Infectious Disease"/>
            <person name="Wu L."/>
            <person name="Ma J."/>
        </authorList>
    </citation>
    <scope>NUCLEOTIDE SEQUENCE [LARGE SCALE GENOMIC DNA]</scope>
    <source>
        <strain evidence="8">JCM 13004</strain>
    </source>
</reference>
<dbReference type="Proteomes" id="UP001500037">
    <property type="component" value="Unassembled WGS sequence"/>
</dbReference>
<dbReference type="Gene3D" id="3.30.1360.20">
    <property type="entry name" value="Transcriptional coactivator/pterin dehydratase"/>
    <property type="match status" value="1"/>
</dbReference>
<dbReference type="Pfam" id="PF18029">
    <property type="entry name" value="Glyoxalase_6"/>
    <property type="match status" value="1"/>
</dbReference>
<comment type="caution">
    <text evidence="7">The sequence shown here is derived from an EMBL/GenBank/DDBJ whole genome shotgun (WGS) entry which is preliminary data.</text>
</comment>
<dbReference type="EMBL" id="BAAALF010000032">
    <property type="protein sequence ID" value="GAA1233031.1"/>
    <property type="molecule type" value="Genomic_DNA"/>
</dbReference>
<evidence type="ECO:0000256" key="3">
    <source>
        <dbReference type="ARBA" id="ARBA00013252"/>
    </source>
</evidence>
<sequence>MAAMTEIKTPTGPIRPQQFHEAAGTEDWRVLGEGACAYFRTGSFAAGARFVRAIDEEVRFEGHHPDIDLRPEGVTVRLITLTETYYGLTEQHLDLARQISAVARRAGIEADPAAVHAVQVTVDALESATVTPFWRALLGYRERAGSAEDLVDPRRRAAAFYFQPMDAPRPQRNRMHVDVWVPYDLAEARIAAALAAGGRLVSDESAPSHWVLADPEGNEACVGTCGWTGPRPPAAAAVAG</sequence>
<evidence type="ECO:0000256" key="5">
    <source>
        <dbReference type="ARBA" id="ARBA00023239"/>
    </source>
</evidence>
<evidence type="ECO:0000256" key="2">
    <source>
        <dbReference type="ARBA" id="ARBA00006472"/>
    </source>
</evidence>
<feature type="domain" description="Glyoxalase-like" evidence="6">
    <location>
        <begin position="119"/>
        <end position="222"/>
    </location>
</feature>
<evidence type="ECO:0000313" key="8">
    <source>
        <dbReference type="Proteomes" id="UP001500037"/>
    </source>
</evidence>
<evidence type="ECO:0000259" key="6">
    <source>
        <dbReference type="Pfam" id="PF18029"/>
    </source>
</evidence>
<dbReference type="PANTHER" id="PTHR35908:SF1">
    <property type="entry name" value="CONSERVED PROTEIN"/>
    <property type="match status" value="1"/>
</dbReference>
<dbReference type="InterPro" id="IPR041581">
    <property type="entry name" value="Glyoxalase_6"/>
</dbReference>
<dbReference type="EC" id="4.2.1.96" evidence="3"/>
<comment type="similarity">
    <text evidence="2">Belongs to the pterin-4-alpha-carbinolamine dehydratase family.</text>
</comment>
<gene>
    <name evidence="7" type="ORF">GCM10009665_24170</name>
</gene>